<organism evidence="1 2">
    <name type="scientific">Wickerhamomyces ciferrii (strain ATCC 14091 / BCRC 22168 / CBS 111 / JCM 3599 / NBRC 0793 / NRRL Y-1031 F-60-10)</name>
    <name type="common">Yeast</name>
    <name type="synonym">Pichia ciferrii</name>
    <dbReference type="NCBI Taxonomy" id="1206466"/>
    <lineage>
        <taxon>Eukaryota</taxon>
        <taxon>Fungi</taxon>
        <taxon>Dikarya</taxon>
        <taxon>Ascomycota</taxon>
        <taxon>Saccharomycotina</taxon>
        <taxon>Saccharomycetes</taxon>
        <taxon>Phaffomycetales</taxon>
        <taxon>Wickerhamomycetaceae</taxon>
        <taxon>Wickerhamomyces</taxon>
    </lineage>
</organism>
<comment type="caution">
    <text evidence="1">The sequence shown here is derived from an EMBL/GenBank/DDBJ whole genome shotgun (WGS) entry which is preliminary data.</text>
</comment>
<dbReference type="InParanoid" id="K0KSP3"/>
<dbReference type="InterPro" id="IPR016024">
    <property type="entry name" value="ARM-type_fold"/>
</dbReference>
<evidence type="ECO:0000313" key="1">
    <source>
        <dbReference type="EMBL" id="CCH45067.1"/>
    </source>
</evidence>
<proteinExistence type="predicted"/>
<dbReference type="AlphaFoldDB" id="K0KSP3"/>
<protein>
    <submittedName>
        <fullName evidence="1">Bud emergence protein 4</fullName>
    </submittedName>
</protein>
<sequence length="556" mass="62684">MDLEHVLFGLSPFVNDCEEKKLNVDNVYRDSYLKLLDQLAVLLRNPETRNHELIHSNLNKFIGAGDYLILNLDNTGYEELLMELIRVLANAIADNVVNRELLASNTQFIKNLADHLEEHPEEESLNERILILLKNLVIDSPDSAKEISFISQQVIDYISITKNDIFAAVDLLTDLVKCMNYKADPQVIESLSIRLYKVLENQSNFDDEDEFSELAVSLSTILEDITVNPKFNFNDEVIEQILQARFADTLRLLAKLEFQNKLMARRRIFASIGNISANLSTSNKSLREVSIQIIKDQNEQNGYIVSAASTILGNSISSAADRNEVLDQEPQLVDFLLLKYNCLIDPIQFQGILHLLKTLMSIDTVGSLFAEKNFKIFVLLIEATVRNSKYYTNFTSLLVAFLKKTFVLMNKSNVTKIIESDIPQNIIAADSNVELNTILLLLLNKVVIYLPNADIKPITTKVLTFKDNIPASYLFEVTKTIGVLLQHKPDFTLENHTSSLLTLLTTVNSIDSKSTDNSAKSVLNNGRYIAGSLLTIHKTKPIDADLFAIADKVLRK</sequence>
<dbReference type="eggNOG" id="ENOG502QQB4">
    <property type="taxonomic scope" value="Eukaryota"/>
</dbReference>
<dbReference type="Proteomes" id="UP000009328">
    <property type="component" value="Unassembled WGS sequence"/>
</dbReference>
<dbReference type="SUPFAM" id="SSF48371">
    <property type="entry name" value="ARM repeat"/>
    <property type="match status" value="1"/>
</dbReference>
<dbReference type="EMBL" id="CAIF01000179">
    <property type="protein sequence ID" value="CCH45067.1"/>
    <property type="molecule type" value="Genomic_DNA"/>
</dbReference>
<dbReference type="STRING" id="1206466.K0KSP3"/>
<dbReference type="FunCoup" id="K0KSP3">
    <property type="interactions" value="63"/>
</dbReference>
<dbReference type="HOGENOM" id="CLU_436179_0_0_1"/>
<evidence type="ECO:0000313" key="2">
    <source>
        <dbReference type="Proteomes" id="UP000009328"/>
    </source>
</evidence>
<reference evidence="1 2" key="1">
    <citation type="journal article" date="2012" name="Eukaryot. Cell">
        <title>Draft genome sequence of Wickerhamomyces ciferrii NRRL Y-1031 F-60-10.</title>
        <authorList>
            <person name="Schneider J."/>
            <person name="Andrea H."/>
            <person name="Blom J."/>
            <person name="Jaenicke S."/>
            <person name="Ruckert C."/>
            <person name="Schorsch C."/>
            <person name="Szczepanowski R."/>
            <person name="Farwick M."/>
            <person name="Goesmann A."/>
            <person name="Puhler A."/>
            <person name="Schaffer S."/>
            <person name="Tauch A."/>
            <person name="Kohler T."/>
            <person name="Brinkrolf K."/>
        </authorList>
    </citation>
    <scope>NUCLEOTIDE SEQUENCE [LARGE SCALE GENOMIC DNA]</scope>
    <source>
        <strain evidence="2">ATCC 14091 / BCRC 22168 / CBS 111 / JCM 3599 / NBRC 0793 / NRRL Y-1031 F-60-10</strain>
    </source>
</reference>
<keyword evidence="2" id="KW-1185">Reference proteome</keyword>
<gene>
    <name evidence="1" type="ORF">BN7_4645</name>
</gene>
<accession>K0KSP3</accession>
<name>K0KSP3_WICCF</name>